<dbReference type="SUPFAM" id="SSF53300">
    <property type="entry name" value="vWA-like"/>
    <property type="match status" value="1"/>
</dbReference>
<dbReference type="Proteomes" id="UP000237968">
    <property type="component" value="Unassembled WGS sequence"/>
</dbReference>
<comment type="caution">
    <text evidence="3">The sequence shown here is derived from an EMBL/GenBank/DDBJ whole genome shotgun (WGS) entry which is preliminary data.</text>
</comment>
<dbReference type="InterPro" id="IPR002035">
    <property type="entry name" value="VWF_A"/>
</dbReference>
<evidence type="ECO:0000259" key="2">
    <source>
        <dbReference type="PROSITE" id="PS50234"/>
    </source>
</evidence>
<protein>
    <recommendedName>
        <fullName evidence="2">VWFA domain-containing protein</fullName>
    </recommendedName>
</protein>
<evidence type="ECO:0000313" key="3">
    <source>
        <dbReference type="EMBL" id="PRQ04412.1"/>
    </source>
</evidence>
<gene>
    <name evidence="3" type="ORF">ENSA5_07720</name>
</gene>
<proteinExistence type="predicted"/>
<dbReference type="EMBL" id="PVNK01000040">
    <property type="protein sequence ID" value="PRQ04412.1"/>
    <property type="molecule type" value="Genomic_DNA"/>
</dbReference>
<accession>A0A2S9YHA8</accession>
<feature type="compositionally biased region" description="Gly residues" evidence="1">
    <location>
        <begin position="147"/>
        <end position="162"/>
    </location>
</feature>
<dbReference type="InterPro" id="IPR036465">
    <property type="entry name" value="vWFA_dom_sf"/>
</dbReference>
<organism evidence="3 4">
    <name type="scientific">Enhygromyxa salina</name>
    <dbReference type="NCBI Taxonomy" id="215803"/>
    <lineage>
        <taxon>Bacteria</taxon>
        <taxon>Pseudomonadati</taxon>
        <taxon>Myxococcota</taxon>
        <taxon>Polyangia</taxon>
        <taxon>Nannocystales</taxon>
        <taxon>Nannocystaceae</taxon>
        <taxon>Enhygromyxa</taxon>
    </lineage>
</organism>
<feature type="domain" description="VWFA" evidence="2">
    <location>
        <begin position="326"/>
        <end position="485"/>
    </location>
</feature>
<sequence length="700" mass="75712">MALHSDSSDSDEALLTTEMVSEAVQVTFNNDHVPVFRAVEGGFELLTDCEYSGGFQYKTLSVSHSGTRRETVSGATLRVMAGAAEVMNAGVDRQQKHQVEVSKAGYYQLLGETPTIVDTLDCPQATHVAKMIYVGAFSELRSKRGGGSVRAGTDTLGGGGGLARSHRSSLSVGDLSECTAEKIKQSPEAPPYGCDAPIRVKVVPIRKALRYYFDHRTVVGSHSREAVVTASELAELAKLLEDALRERGGPQGVDLIPVSNPDEADVRCGVVVDTESRRYALECGKGNNKFAQEEGEPAALSNTAWAVARSLLPNTGEVQRDPKVGRLVILVDVSSSMVVNDEQTFMYDDVRRSIRYGLVDAMFDGLLMHDISPQVSLMAFAGSGCVKSADVGGDGFATLALESKRAELQWLEGVLEVSPCADGTDIVSALREAKSILDGSARPDAGHDAVVLITDGSHRGRTSTTVRDAATELIDGGVDLHVIRVQLNDIEKFRGLMNDRGKRKKILARWSKFSGESDWEKSWGTPPEKLWKKEISGVSSENEGGAGLLDDLRSVGISTLVLNDDDRLRDPLITVHRLLLPKMGARPTIDATKCDPPTKLRFPDGIDYWQRTCWIDHIPLGREFAIKVTVPRCMKKVARAVFEVPGWAGDLAIENSEVSASDATLQFASVRPGQSEPGGVMGVTGKLMLKSEVDPGEWCQ</sequence>
<dbReference type="Gene3D" id="3.40.50.410">
    <property type="entry name" value="von Willebrand factor, type A domain"/>
    <property type="match status" value="1"/>
</dbReference>
<name>A0A2S9YHA8_9BACT</name>
<evidence type="ECO:0000313" key="4">
    <source>
        <dbReference type="Proteomes" id="UP000237968"/>
    </source>
</evidence>
<dbReference type="PROSITE" id="PS50234">
    <property type="entry name" value="VWFA"/>
    <property type="match status" value="1"/>
</dbReference>
<evidence type="ECO:0000256" key="1">
    <source>
        <dbReference type="SAM" id="MobiDB-lite"/>
    </source>
</evidence>
<keyword evidence="4" id="KW-1185">Reference proteome</keyword>
<dbReference type="CDD" id="cd00198">
    <property type="entry name" value="vWFA"/>
    <property type="match status" value="1"/>
</dbReference>
<feature type="region of interest" description="Disordered" evidence="1">
    <location>
        <begin position="147"/>
        <end position="167"/>
    </location>
</feature>
<reference evidence="3 4" key="1">
    <citation type="submission" date="2018-03" db="EMBL/GenBank/DDBJ databases">
        <title>Draft Genome Sequences of the Obligatory Marine Myxobacteria Enhygromyxa salina SWB005.</title>
        <authorList>
            <person name="Poehlein A."/>
            <person name="Moghaddam J.A."/>
            <person name="Harms H."/>
            <person name="Alanjari M."/>
            <person name="Koenig G.M."/>
            <person name="Daniel R."/>
            <person name="Schaeberle T.F."/>
        </authorList>
    </citation>
    <scope>NUCLEOTIDE SEQUENCE [LARGE SCALE GENOMIC DNA]</scope>
    <source>
        <strain evidence="3 4">SWB005</strain>
    </source>
</reference>
<dbReference type="AlphaFoldDB" id="A0A2S9YHA8"/>